<dbReference type="InterPro" id="IPR032519">
    <property type="entry name" value="YbgF_tri"/>
</dbReference>
<keyword evidence="2" id="KW-0131">Cell cycle</keyword>
<dbReference type="InterPro" id="IPR034706">
    <property type="entry name" value="CpoB"/>
</dbReference>
<feature type="compositionally biased region" description="Polar residues" evidence="4">
    <location>
        <begin position="109"/>
        <end position="125"/>
    </location>
</feature>
<feature type="domain" description="Outer membrane lipoprotein BamD-like" evidence="5">
    <location>
        <begin position="170"/>
        <end position="288"/>
    </location>
</feature>
<dbReference type="EMBL" id="CAADFE010000009">
    <property type="protein sequence ID" value="VFJ66362.1"/>
    <property type="molecule type" value="Genomic_DNA"/>
</dbReference>
<feature type="signal peptide" evidence="2">
    <location>
        <begin position="1"/>
        <end position="24"/>
    </location>
</feature>
<reference evidence="7" key="1">
    <citation type="submission" date="2019-02" db="EMBL/GenBank/DDBJ databases">
        <authorList>
            <person name="Gruber-Vodicka R. H."/>
            <person name="Seah K. B. B."/>
        </authorList>
    </citation>
    <scope>NUCLEOTIDE SEQUENCE</scope>
    <source>
        <strain evidence="7">BECK_BZ131</strain>
    </source>
</reference>
<feature type="region of interest" description="Disordered" evidence="4">
    <location>
        <begin position="99"/>
        <end position="125"/>
    </location>
</feature>
<dbReference type="InterPro" id="IPR019734">
    <property type="entry name" value="TPR_rpt"/>
</dbReference>
<keyword evidence="2" id="KW-0175">Coiled coil</keyword>
<dbReference type="InterPro" id="IPR039565">
    <property type="entry name" value="BamD-like"/>
</dbReference>
<protein>
    <recommendedName>
        <fullName evidence="2">Cell division coordinator CpoB</fullName>
    </recommendedName>
</protein>
<feature type="domain" description="YbgF trimerisation" evidence="6">
    <location>
        <begin position="32"/>
        <end position="102"/>
    </location>
</feature>
<organism evidence="7">
    <name type="scientific">Candidatus Kentrum sp. FW</name>
    <dbReference type="NCBI Taxonomy" id="2126338"/>
    <lineage>
        <taxon>Bacteria</taxon>
        <taxon>Pseudomonadati</taxon>
        <taxon>Pseudomonadota</taxon>
        <taxon>Gammaproteobacteria</taxon>
        <taxon>Candidatus Kentrum</taxon>
    </lineage>
</organism>
<feature type="region of interest" description="Disordered" evidence="4">
    <location>
        <begin position="140"/>
        <end position="166"/>
    </location>
</feature>
<comment type="subcellular location">
    <subcellularLocation>
        <location evidence="2">Periplasm</location>
    </subcellularLocation>
</comment>
<keyword evidence="2" id="KW-0132">Cell division</keyword>
<dbReference type="Pfam" id="PF13525">
    <property type="entry name" value="YfiO"/>
    <property type="match status" value="1"/>
</dbReference>
<dbReference type="SUPFAM" id="SSF48452">
    <property type="entry name" value="TPR-like"/>
    <property type="match status" value="1"/>
</dbReference>
<evidence type="ECO:0000313" key="7">
    <source>
        <dbReference type="EMBL" id="VFJ66362.1"/>
    </source>
</evidence>
<accession>A0A450TGQ7</accession>
<gene>
    <name evidence="2" type="primary">cpoB</name>
    <name evidence="7" type="ORF">BECKFW1821C_GA0114237_100943</name>
</gene>
<dbReference type="Gene3D" id="1.20.5.110">
    <property type="match status" value="1"/>
</dbReference>
<comment type="function">
    <text evidence="2">Mediates coordination of peptidoglycan synthesis and outer membrane constriction during cell division.</text>
</comment>
<evidence type="ECO:0000259" key="5">
    <source>
        <dbReference type="Pfam" id="PF13525"/>
    </source>
</evidence>
<evidence type="ECO:0000256" key="1">
    <source>
        <dbReference type="ARBA" id="ARBA00022729"/>
    </source>
</evidence>
<evidence type="ECO:0000256" key="2">
    <source>
        <dbReference type="HAMAP-Rule" id="MF_02066"/>
    </source>
</evidence>
<keyword evidence="1 2" id="KW-0732">Signal</keyword>
<feature type="coiled-coil region" evidence="2">
    <location>
        <begin position="48"/>
        <end position="75"/>
    </location>
</feature>
<dbReference type="GO" id="GO:0043093">
    <property type="term" value="P:FtsZ-dependent cytokinesis"/>
    <property type="evidence" value="ECO:0007669"/>
    <property type="project" value="UniProtKB-UniRule"/>
</dbReference>
<sequence length="292" mass="32730" precursor="true">MRILSALRLTAVFLCVLPLSGAFAEPMGSGTIQERLDHVERVIGNRALMDLLERIDNLQREIRELRGQIEVQGHALSRMKRSQRNYYLDLDKRLQQLEGGKAGSRTVVPRTSSPSGTETPLATGSDATGMREALLQPANPASHRTAGYGSTDFQPGTPDAGPGRGEDGDYQAAFDLLRKKAYAQAIASLKRFLEQYPHSRYVEDAQYWLGEAYYITRQFEPALDIFRKLPREYPNSPKISDALLKIGYVQDELNQKAEAEQTLTNLIEQYPTSTQAHLAQKRLQKIRGKKAP</sequence>
<feature type="repeat" description="TPR" evidence="3">
    <location>
        <begin position="203"/>
        <end position="236"/>
    </location>
</feature>
<dbReference type="Gene3D" id="1.25.40.10">
    <property type="entry name" value="Tetratricopeptide repeat domain"/>
    <property type="match status" value="1"/>
</dbReference>
<dbReference type="InterPro" id="IPR014162">
    <property type="entry name" value="CpoB_C"/>
</dbReference>
<keyword evidence="3" id="KW-0802">TPR repeat</keyword>
<dbReference type="GO" id="GO:0030288">
    <property type="term" value="C:outer membrane-bounded periplasmic space"/>
    <property type="evidence" value="ECO:0007669"/>
    <property type="project" value="UniProtKB-UniRule"/>
</dbReference>
<name>A0A450TGQ7_9GAMM</name>
<dbReference type="NCBIfam" id="TIGR02795">
    <property type="entry name" value="tol_pal_ybgF"/>
    <property type="match status" value="1"/>
</dbReference>
<comment type="similarity">
    <text evidence="2">Belongs to the CpoB family.</text>
</comment>
<dbReference type="GO" id="GO:0070206">
    <property type="term" value="P:protein trimerization"/>
    <property type="evidence" value="ECO:0007669"/>
    <property type="project" value="InterPro"/>
</dbReference>
<dbReference type="Pfam" id="PF16331">
    <property type="entry name" value="TolA_bind_tri"/>
    <property type="match status" value="1"/>
</dbReference>
<evidence type="ECO:0000259" key="6">
    <source>
        <dbReference type="Pfam" id="PF16331"/>
    </source>
</evidence>
<evidence type="ECO:0000256" key="3">
    <source>
        <dbReference type="PROSITE-ProRule" id="PRU00339"/>
    </source>
</evidence>
<dbReference type="InterPro" id="IPR011990">
    <property type="entry name" value="TPR-like_helical_dom_sf"/>
</dbReference>
<dbReference type="PROSITE" id="PS50005">
    <property type="entry name" value="TPR"/>
    <property type="match status" value="1"/>
</dbReference>
<dbReference type="AlphaFoldDB" id="A0A450TGQ7"/>
<proteinExistence type="inferred from homology"/>
<feature type="chain" id="PRO_5019592872" description="Cell division coordinator CpoB" evidence="2">
    <location>
        <begin position="25"/>
        <end position="292"/>
    </location>
</feature>
<dbReference type="HAMAP" id="MF_02066">
    <property type="entry name" value="CpoB"/>
    <property type="match status" value="1"/>
</dbReference>
<keyword evidence="2" id="KW-0574">Periplasm</keyword>
<evidence type="ECO:0000256" key="4">
    <source>
        <dbReference type="SAM" id="MobiDB-lite"/>
    </source>
</evidence>